<feature type="region of interest" description="Disordered" evidence="1">
    <location>
        <begin position="1"/>
        <end position="23"/>
    </location>
</feature>
<dbReference type="GeneID" id="81605279"/>
<dbReference type="AlphaFoldDB" id="A0AAD6BUD7"/>
<evidence type="ECO:0000256" key="1">
    <source>
        <dbReference type="SAM" id="MobiDB-lite"/>
    </source>
</evidence>
<reference evidence="2" key="1">
    <citation type="submission" date="2022-12" db="EMBL/GenBank/DDBJ databases">
        <authorList>
            <person name="Petersen C."/>
        </authorList>
    </citation>
    <scope>NUCLEOTIDE SEQUENCE</scope>
    <source>
        <strain evidence="2">IBT 16125</strain>
    </source>
</reference>
<name>A0AAD6BUD7_9EURO</name>
<sequence>MAIVTDPPPGWGTKPEDLEDEDDWEADDSVGQWLCAELNLGIGRPIMFNYRGLTYMFEAGGKFYFWYCIDLAVSEITSPTTLDEIIKIMKEKGEEALKTKKILR</sequence>
<accession>A0AAD6BUD7</accession>
<gene>
    <name evidence="2" type="ORF">N7458_011654</name>
</gene>
<evidence type="ECO:0000313" key="3">
    <source>
        <dbReference type="Proteomes" id="UP001213681"/>
    </source>
</evidence>
<dbReference type="EMBL" id="JAPVEA010000009">
    <property type="protein sequence ID" value="KAJ5432498.1"/>
    <property type="molecule type" value="Genomic_DNA"/>
</dbReference>
<organism evidence="2 3">
    <name type="scientific">Penicillium daleae</name>
    <dbReference type="NCBI Taxonomy" id="63821"/>
    <lineage>
        <taxon>Eukaryota</taxon>
        <taxon>Fungi</taxon>
        <taxon>Dikarya</taxon>
        <taxon>Ascomycota</taxon>
        <taxon>Pezizomycotina</taxon>
        <taxon>Eurotiomycetes</taxon>
        <taxon>Eurotiomycetidae</taxon>
        <taxon>Eurotiales</taxon>
        <taxon>Aspergillaceae</taxon>
        <taxon>Penicillium</taxon>
    </lineage>
</organism>
<comment type="caution">
    <text evidence="2">The sequence shown here is derived from an EMBL/GenBank/DDBJ whole genome shotgun (WGS) entry which is preliminary data.</text>
</comment>
<reference evidence="2" key="2">
    <citation type="journal article" date="2023" name="IMA Fungus">
        <title>Comparative genomic study of the Penicillium genus elucidates a diverse pangenome and 15 lateral gene transfer events.</title>
        <authorList>
            <person name="Petersen C."/>
            <person name="Sorensen T."/>
            <person name="Nielsen M.R."/>
            <person name="Sondergaard T.E."/>
            <person name="Sorensen J.L."/>
            <person name="Fitzpatrick D.A."/>
            <person name="Frisvad J.C."/>
            <person name="Nielsen K.L."/>
        </authorList>
    </citation>
    <scope>NUCLEOTIDE SEQUENCE</scope>
    <source>
        <strain evidence="2">IBT 16125</strain>
    </source>
</reference>
<keyword evidence="3" id="KW-1185">Reference proteome</keyword>
<dbReference type="RefSeq" id="XP_056759790.1">
    <property type="nucleotide sequence ID" value="XM_056915036.1"/>
</dbReference>
<dbReference type="Proteomes" id="UP001213681">
    <property type="component" value="Unassembled WGS sequence"/>
</dbReference>
<protein>
    <submittedName>
        <fullName evidence="2">Uncharacterized protein</fullName>
    </submittedName>
</protein>
<proteinExistence type="predicted"/>
<evidence type="ECO:0000313" key="2">
    <source>
        <dbReference type="EMBL" id="KAJ5432498.1"/>
    </source>
</evidence>
<feature type="compositionally biased region" description="Pro residues" evidence="1">
    <location>
        <begin position="1"/>
        <end position="10"/>
    </location>
</feature>